<accession>A0A913ZUD3</accession>
<organism evidence="2 3">
    <name type="scientific">Patiria miniata</name>
    <name type="common">Bat star</name>
    <name type="synonym">Asterina miniata</name>
    <dbReference type="NCBI Taxonomy" id="46514"/>
    <lineage>
        <taxon>Eukaryota</taxon>
        <taxon>Metazoa</taxon>
        <taxon>Echinodermata</taxon>
        <taxon>Eleutherozoa</taxon>
        <taxon>Asterozoa</taxon>
        <taxon>Asteroidea</taxon>
        <taxon>Valvatacea</taxon>
        <taxon>Valvatida</taxon>
        <taxon>Asterinidae</taxon>
        <taxon>Patiria</taxon>
    </lineage>
</organism>
<evidence type="ECO:0000313" key="2">
    <source>
        <dbReference type="EnsemblMetazoa" id="XP_038054686.1"/>
    </source>
</evidence>
<dbReference type="AlphaFoldDB" id="A0A913ZUD3"/>
<dbReference type="PANTHER" id="PTHR31126:SF1">
    <property type="entry name" value="TYROSINE SPECIFIC PROTEIN PHOSPHATASES DOMAIN-CONTAINING PROTEIN"/>
    <property type="match status" value="1"/>
</dbReference>
<feature type="transmembrane region" description="Helical" evidence="1">
    <location>
        <begin position="152"/>
        <end position="171"/>
    </location>
</feature>
<keyword evidence="1" id="KW-0812">Transmembrane</keyword>
<name>A0A913ZUD3_PATMI</name>
<dbReference type="InterPro" id="IPR026893">
    <property type="entry name" value="Tyr/Ser_Pase_IphP-type"/>
</dbReference>
<dbReference type="Gene3D" id="3.90.190.10">
    <property type="entry name" value="Protein tyrosine phosphatase superfamily"/>
    <property type="match status" value="2"/>
</dbReference>
<evidence type="ECO:0008006" key="4">
    <source>
        <dbReference type="Google" id="ProtNLM"/>
    </source>
</evidence>
<dbReference type="Pfam" id="PF13350">
    <property type="entry name" value="Y_phosphatase3"/>
    <property type="match status" value="2"/>
</dbReference>
<dbReference type="Proteomes" id="UP000887568">
    <property type="component" value="Unplaced"/>
</dbReference>
<proteinExistence type="predicted"/>
<keyword evidence="3" id="KW-1185">Reference proteome</keyword>
<dbReference type="OMA" id="MLCENIC"/>
<dbReference type="GeneID" id="119726906"/>
<dbReference type="PANTHER" id="PTHR31126">
    <property type="entry name" value="TYROSINE-PROTEIN PHOSPHATASE"/>
    <property type="match status" value="1"/>
</dbReference>
<reference evidence="2" key="1">
    <citation type="submission" date="2022-11" db="UniProtKB">
        <authorList>
            <consortium name="EnsemblMetazoa"/>
        </authorList>
    </citation>
    <scope>IDENTIFICATION</scope>
</reference>
<protein>
    <recommendedName>
        <fullName evidence="4">Tyrosine phosphatase</fullName>
    </recommendedName>
</protein>
<evidence type="ECO:0000256" key="1">
    <source>
        <dbReference type="SAM" id="Phobius"/>
    </source>
</evidence>
<dbReference type="SUPFAM" id="SSF52799">
    <property type="entry name" value="(Phosphotyrosine protein) phosphatases II"/>
    <property type="match status" value="1"/>
</dbReference>
<keyword evidence="1" id="KW-0472">Membrane</keyword>
<dbReference type="GO" id="GO:0004721">
    <property type="term" value="F:phosphoprotein phosphatase activity"/>
    <property type="evidence" value="ECO:0007669"/>
    <property type="project" value="InterPro"/>
</dbReference>
<keyword evidence="1" id="KW-1133">Transmembrane helix</keyword>
<dbReference type="InterPro" id="IPR029021">
    <property type="entry name" value="Prot-tyrosine_phosphatase-like"/>
</dbReference>
<dbReference type="RefSeq" id="XP_038054686.1">
    <property type="nucleotide sequence ID" value="XM_038198758.1"/>
</dbReference>
<dbReference type="OrthoDB" id="9988524at2759"/>
<evidence type="ECO:0000313" key="3">
    <source>
        <dbReference type="Proteomes" id="UP000887568"/>
    </source>
</evidence>
<dbReference type="EnsemblMetazoa" id="XM_038198758.1">
    <property type="protein sequence ID" value="XP_038054686.1"/>
    <property type="gene ID" value="LOC119726906"/>
</dbReference>
<sequence length="369" mass="41845">MVTPSFNPSEASEVGIPVENVILLDSVPNLRRVDAHGKLFRSSRQDRATEEDVQVLYKSLGIRSYLDFRSVHEYCTIDSGKTKAIDGTVPVFVPDIPDPKTTRHYPTDSTSVKDVNGKPVSKVSSPRRYLINMFPRDAVLEVFNMAPWYKRIFTVLCVLIGILTGNHYLYFTRCLSVEIIRHGLIGRYKGFLKYGSKEICFSKSYKYCNKCYLFLAFPDHSKSIMWFGHFLRELVMDSTITPTLTSYSCLTPVLKTICNPENLPAILCCTHGKDRTGIVTALVLSILGKSNEYIAEEYSLSEKGLEPIMPEVKEVALRYIPDESFLYSRKETMLKLLAATRETYGSVENYLESIGFGKDDQDKLRQALS</sequence>